<proteinExistence type="inferred from homology"/>
<evidence type="ECO:0000256" key="5">
    <source>
        <dbReference type="ARBA" id="ARBA00022989"/>
    </source>
</evidence>
<keyword evidence="3" id="KW-1003">Cell membrane</keyword>
<keyword evidence="7" id="KW-0813">Transport</keyword>
<keyword evidence="7" id="KW-0997">Cell inner membrane</keyword>
<comment type="similarity">
    <text evidence="2 7">Belongs to the MscS (TC 1.A.23) family.</text>
</comment>
<comment type="caution">
    <text evidence="7">Lacks conserved residue(s) required for the propagation of feature annotation.</text>
</comment>
<evidence type="ECO:0000256" key="6">
    <source>
        <dbReference type="ARBA" id="ARBA00023136"/>
    </source>
</evidence>
<organism evidence="11">
    <name type="scientific">Rheinheimera sp. BAL341</name>
    <dbReference type="NCBI Taxonomy" id="1708203"/>
    <lineage>
        <taxon>Bacteria</taxon>
        <taxon>Pseudomonadati</taxon>
        <taxon>Pseudomonadota</taxon>
        <taxon>Gammaproteobacteria</taxon>
        <taxon>Chromatiales</taxon>
        <taxon>Chromatiaceae</taxon>
        <taxon>Rheinheimera</taxon>
    </lineage>
</organism>
<gene>
    <name evidence="11" type="ORF">BAL341_3081</name>
</gene>
<sequence length="301" mass="32970">MFSYADTSIYAIIFPIYQNLDQSQERFMEQITQLFQQNHEVLLGYLLQLIAAVIIFYVGRMVAKGVKRFMEKALLGRSVDKAVVSFVASIVYAIILIATVLMALSQLGVQTTSFIAILGAAGLAVGLALQGSLANFASGILIILFRPFKSGDFIDAGGVSGTVDKIEIFQTIMKTPDNKLVIIPNAQITGSAITNFSAEPIRRVDLVIGISYDSDLRKAKQILQQMLADDPRVLKEPAAMVTVGALADSSVNLNVRPWVNSADYWAVYCDTLEKVKLAFDEQGIGIPFPQMDVHIKQGKQE</sequence>
<comment type="subunit">
    <text evidence="7">Homoheptamer.</text>
</comment>
<evidence type="ECO:0000256" key="2">
    <source>
        <dbReference type="ARBA" id="ARBA00008017"/>
    </source>
</evidence>
<evidence type="ECO:0000256" key="7">
    <source>
        <dbReference type="RuleBase" id="RU369025"/>
    </source>
</evidence>
<evidence type="ECO:0000313" key="11">
    <source>
        <dbReference type="EMBL" id="VHO06011.1"/>
    </source>
</evidence>
<dbReference type="Pfam" id="PF21088">
    <property type="entry name" value="MS_channel_1st"/>
    <property type="match status" value="1"/>
</dbReference>
<keyword evidence="7" id="KW-0407">Ion channel</keyword>
<evidence type="ECO:0000259" key="8">
    <source>
        <dbReference type="Pfam" id="PF00924"/>
    </source>
</evidence>
<dbReference type="GO" id="GO:0005886">
    <property type="term" value="C:plasma membrane"/>
    <property type="evidence" value="ECO:0007669"/>
    <property type="project" value="UniProtKB-SubCell"/>
</dbReference>
<dbReference type="InterPro" id="IPR006685">
    <property type="entry name" value="MscS_channel_2nd"/>
</dbReference>
<dbReference type="InterPro" id="IPR049278">
    <property type="entry name" value="MS_channel_C"/>
</dbReference>
<keyword evidence="6 7" id="KW-0472">Membrane</keyword>
<evidence type="ECO:0000256" key="4">
    <source>
        <dbReference type="ARBA" id="ARBA00022692"/>
    </source>
</evidence>
<dbReference type="InterPro" id="IPR049142">
    <property type="entry name" value="MS_channel_1st"/>
</dbReference>
<keyword evidence="7" id="KW-0406">Ion transport</keyword>
<feature type="domain" description="Mechanosensitive ion channel MscS" evidence="8">
    <location>
        <begin position="132"/>
        <end position="197"/>
    </location>
</feature>
<dbReference type="PROSITE" id="PS01246">
    <property type="entry name" value="UPF0003"/>
    <property type="match status" value="1"/>
</dbReference>
<feature type="domain" description="Mechanosensitive ion channel transmembrane helices 2/3" evidence="10">
    <location>
        <begin position="90"/>
        <end position="130"/>
    </location>
</feature>
<dbReference type="SUPFAM" id="SSF82861">
    <property type="entry name" value="Mechanosensitive channel protein MscS (YggB), transmembrane region"/>
    <property type="match status" value="1"/>
</dbReference>
<dbReference type="InterPro" id="IPR011014">
    <property type="entry name" value="MscS_channel_TM-2"/>
</dbReference>
<dbReference type="AlphaFoldDB" id="A0A486XTS5"/>
<dbReference type="InterPro" id="IPR008910">
    <property type="entry name" value="MSC_TM_helix"/>
</dbReference>
<dbReference type="Gene3D" id="3.30.70.100">
    <property type="match status" value="1"/>
</dbReference>
<comment type="subcellular location">
    <subcellularLocation>
        <location evidence="7">Cell inner membrane</location>
        <topology evidence="7">Multi-pass membrane protein</topology>
    </subcellularLocation>
    <subcellularLocation>
        <location evidence="1">Cell membrane</location>
        <topology evidence="1">Multi-pass membrane protein</topology>
    </subcellularLocation>
</comment>
<dbReference type="GO" id="GO:0008381">
    <property type="term" value="F:mechanosensitive monoatomic ion channel activity"/>
    <property type="evidence" value="ECO:0007669"/>
    <property type="project" value="InterPro"/>
</dbReference>
<dbReference type="SUPFAM" id="SSF82689">
    <property type="entry name" value="Mechanosensitive channel protein MscS (YggB), C-terminal domain"/>
    <property type="match status" value="1"/>
</dbReference>
<dbReference type="PANTHER" id="PTHR30221:SF1">
    <property type="entry name" value="SMALL-CONDUCTANCE MECHANOSENSITIVE CHANNEL"/>
    <property type="match status" value="1"/>
</dbReference>
<dbReference type="Pfam" id="PF05552">
    <property type="entry name" value="MS_channel_1st_1"/>
    <property type="match status" value="1"/>
</dbReference>
<dbReference type="PANTHER" id="PTHR30221">
    <property type="entry name" value="SMALL-CONDUCTANCE MECHANOSENSITIVE CHANNEL"/>
    <property type="match status" value="1"/>
</dbReference>
<protein>
    <recommendedName>
        <fullName evidence="7">Small-conductance mechanosensitive channel</fullName>
    </recommendedName>
</protein>
<keyword evidence="5 7" id="KW-1133">Transmembrane helix</keyword>
<accession>A0A486XTS5</accession>
<dbReference type="InterPro" id="IPR011066">
    <property type="entry name" value="MscS_channel_C_sf"/>
</dbReference>
<comment type="function">
    <text evidence="7">Mechanosensitive channel that participates in the regulation of osmotic pressure changes within the cell, opening in response to stretch forces in the membrane lipid bilayer, without the need for other proteins. Contributes to normal resistance to hypoosmotic shock. Forms an ion channel of 1.0 nanosiemens conductance with a slight preference for anions.</text>
</comment>
<evidence type="ECO:0000259" key="10">
    <source>
        <dbReference type="Pfam" id="PF21088"/>
    </source>
</evidence>
<dbReference type="EMBL" id="CAAJGR010000020">
    <property type="protein sequence ID" value="VHO06011.1"/>
    <property type="molecule type" value="Genomic_DNA"/>
</dbReference>
<dbReference type="Pfam" id="PF21082">
    <property type="entry name" value="MS_channel_3rd"/>
    <property type="match status" value="1"/>
</dbReference>
<evidence type="ECO:0000259" key="9">
    <source>
        <dbReference type="Pfam" id="PF21082"/>
    </source>
</evidence>
<name>A0A486XTS5_9GAMM</name>
<dbReference type="Pfam" id="PF00924">
    <property type="entry name" value="MS_channel_2nd"/>
    <property type="match status" value="1"/>
</dbReference>
<feature type="domain" description="Mechanosensitive ion channel MscS C-terminal" evidence="9">
    <location>
        <begin position="204"/>
        <end position="286"/>
    </location>
</feature>
<evidence type="ECO:0000256" key="1">
    <source>
        <dbReference type="ARBA" id="ARBA00004651"/>
    </source>
</evidence>
<keyword evidence="4 7" id="KW-0812">Transmembrane</keyword>
<dbReference type="InterPro" id="IPR045275">
    <property type="entry name" value="MscS_archaea/bacteria_type"/>
</dbReference>
<feature type="transmembrane region" description="Helical" evidence="7">
    <location>
        <begin position="42"/>
        <end position="63"/>
    </location>
</feature>
<dbReference type="InterPro" id="IPR006686">
    <property type="entry name" value="MscS_channel_CS"/>
</dbReference>
<evidence type="ECO:0000256" key="3">
    <source>
        <dbReference type="ARBA" id="ARBA00022475"/>
    </source>
</evidence>
<dbReference type="Gene3D" id="2.30.30.60">
    <property type="match status" value="1"/>
</dbReference>
<dbReference type="InterPro" id="IPR023408">
    <property type="entry name" value="MscS_beta-dom_sf"/>
</dbReference>
<dbReference type="InterPro" id="IPR010920">
    <property type="entry name" value="LSM_dom_sf"/>
</dbReference>
<dbReference type="SUPFAM" id="SSF50182">
    <property type="entry name" value="Sm-like ribonucleoproteins"/>
    <property type="match status" value="1"/>
</dbReference>
<dbReference type="Gene3D" id="1.10.287.1260">
    <property type="match status" value="1"/>
</dbReference>
<feature type="transmembrane region" description="Helical" evidence="7">
    <location>
        <begin position="83"/>
        <end position="104"/>
    </location>
</feature>
<feature type="transmembrane region" description="Helical" evidence="7">
    <location>
        <begin position="116"/>
        <end position="145"/>
    </location>
</feature>
<reference evidence="11" key="1">
    <citation type="submission" date="2019-04" db="EMBL/GenBank/DDBJ databases">
        <authorList>
            <person name="Brambilla D."/>
        </authorList>
    </citation>
    <scope>NUCLEOTIDE SEQUENCE</scope>
    <source>
        <strain evidence="11">BAL1</strain>
    </source>
</reference>